<evidence type="ECO:0000313" key="2">
    <source>
        <dbReference type="Proteomes" id="UP000654482"/>
    </source>
</evidence>
<comment type="caution">
    <text evidence="1">The sequence shown here is derived from an EMBL/GenBank/DDBJ whole genome shotgun (WGS) entry which is preliminary data.</text>
</comment>
<proteinExistence type="predicted"/>
<name>A0A8J7AM58_9CYAN</name>
<dbReference type="RefSeq" id="WP_194027460.1">
    <property type="nucleotide sequence ID" value="NZ_JADEWZ010000001.1"/>
</dbReference>
<evidence type="ECO:0000313" key="1">
    <source>
        <dbReference type="EMBL" id="MBE9114378.1"/>
    </source>
</evidence>
<reference evidence="1" key="1">
    <citation type="submission" date="2020-10" db="EMBL/GenBank/DDBJ databases">
        <authorList>
            <person name="Castelo-Branco R."/>
            <person name="Eusebio N."/>
            <person name="Adriana R."/>
            <person name="Vieira A."/>
            <person name="Brugerolle De Fraissinette N."/>
            <person name="Rezende De Castro R."/>
            <person name="Schneider M.P."/>
            <person name="Vasconcelos V."/>
            <person name="Leao P.N."/>
        </authorList>
    </citation>
    <scope>NUCLEOTIDE SEQUENCE</scope>
    <source>
        <strain evidence="1">LEGE 07157</strain>
    </source>
</reference>
<accession>A0A8J7AM58</accession>
<dbReference type="Proteomes" id="UP000654482">
    <property type="component" value="Unassembled WGS sequence"/>
</dbReference>
<sequence>MPSSIPTQFPQDREVWENLQRAITQSSGFQRWRLEQQFENALQAPNLETLVRRYLRETLETLAY</sequence>
<gene>
    <name evidence="1" type="ORF">IQ249_00555</name>
</gene>
<dbReference type="EMBL" id="JADEWZ010000001">
    <property type="protein sequence ID" value="MBE9114378.1"/>
    <property type="molecule type" value="Genomic_DNA"/>
</dbReference>
<keyword evidence="2" id="KW-1185">Reference proteome</keyword>
<dbReference type="AlphaFoldDB" id="A0A8J7AM58"/>
<organism evidence="1 2">
    <name type="scientific">Lusitaniella coriacea LEGE 07157</name>
    <dbReference type="NCBI Taxonomy" id="945747"/>
    <lineage>
        <taxon>Bacteria</taxon>
        <taxon>Bacillati</taxon>
        <taxon>Cyanobacteriota</taxon>
        <taxon>Cyanophyceae</taxon>
        <taxon>Spirulinales</taxon>
        <taxon>Lusitaniellaceae</taxon>
        <taxon>Lusitaniella</taxon>
    </lineage>
</organism>
<protein>
    <submittedName>
        <fullName evidence="1">Uncharacterized protein</fullName>
    </submittedName>
</protein>